<dbReference type="Proteomes" id="UP000078476">
    <property type="component" value="Unassembled WGS sequence"/>
</dbReference>
<evidence type="ECO:0000256" key="2">
    <source>
        <dbReference type="PROSITE-ProRule" id="PRU01161"/>
    </source>
</evidence>
<comment type="caution">
    <text evidence="2">Lacks conserved residue(s) required for the propagation of feature annotation.</text>
</comment>
<evidence type="ECO:0000313" key="4">
    <source>
        <dbReference type="EMBL" id="OAI19413.1"/>
    </source>
</evidence>
<reference evidence="4 5" key="1">
    <citation type="submission" date="2016-03" db="EMBL/GenBank/DDBJ databases">
        <authorList>
            <person name="Ploux O."/>
        </authorList>
    </citation>
    <scope>NUCLEOTIDE SEQUENCE [LARGE SCALE GENOMIC DNA]</scope>
    <source>
        <strain evidence="4 5">R-45370</strain>
    </source>
</reference>
<dbReference type="InterPro" id="IPR016035">
    <property type="entry name" value="Acyl_Trfase/lysoPLipase"/>
</dbReference>
<feature type="active site" description="Proton acceptor" evidence="2">
    <location>
        <position position="298"/>
    </location>
</feature>
<dbReference type="SUPFAM" id="SSF52151">
    <property type="entry name" value="FabD/lysophospholipase-like"/>
    <property type="match status" value="1"/>
</dbReference>
<feature type="short sequence motif" description="GXSXG" evidence="2">
    <location>
        <begin position="58"/>
        <end position="62"/>
    </location>
</feature>
<dbReference type="InterPro" id="IPR002641">
    <property type="entry name" value="PNPLA_dom"/>
</dbReference>
<evidence type="ECO:0000256" key="1">
    <source>
        <dbReference type="ARBA" id="ARBA00023098"/>
    </source>
</evidence>
<accession>A0A177NQ22</accession>
<dbReference type="GO" id="GO:0016042">
    <property type="term" value="P:lipid catabolic process"/>
    <property type="evidence" value="ECO:0007669"/>
    <property type="project" value="UniProtKB-UniRule"/>
</dbReference>
<feature type="domain" description="PNPLA" evidence="3">
    <location>
        <begin position="10"/>
        <end position="311"/>
    </location>
</feature>
<dbReference type="OrthoDB" id="1488362at2"/>
<keyword evidence="2" id="KW-0442">Lipid degradation</keyword>
<dbReference type="Pfam" id="PF01734">
    <property type="entry name" value="Patatin"/>
    <property type="match status" value="1"/>
</dbReference>
<gene>
    <name evidence="4" type="ORF">A1359_03725</name>
</gene>
<name>A0A177NQ22_9GAMM</name>
<dbReference type="RefSeq" id="WP_066978527.1">
    <property type="nucleotide sequence ID" value="NZ_LUUI01000066.1"/>
</dbReference>
<evidence type="ECO:0000259" key="3">
    <source>
        <dbReference type="PROSITE" id="PS51635"/>
    </source>
</evidence>
<dbReference type="EMBL" id="LUUI01000066">
    <property type="protein sequence ID" value="OAI19413.1"/>
    <property type="molecule type" value="Genomic_DNA"/>
</dbReference>
<dbReference type="Gene3D" id="3.40.1090.10">
    <property type="entry name" value="Cytosolic phospholipase A2 catalytic domain"/>
    <property type="match status" value="1"/>
</dbReference>
<dbReference type="STRING" id="980561.A1359_03725"/>
<keyword evidence="5" id="KW-1185">Reference proteome</keyword>
<sequence length="570" mass="63967">MRNKTFELGLVGAGAISAGAYTAGVIDFLIQALDTWYDLKSKNENVPQHDVKISVFSGASAGAMTAAIAAAYMGSNQHPVINEVDEKSELGTQNKLFDSWVNRIDIKKLLEAKDLPEGNNVLSLLDSSVLPEIANSGLDVTPRQIRRPYIPDNFELLLTVTNLRGVPYEFELIGDHAKNYDMTIHADYVHFRINDAGEDWLSDRVLMRWGEFGESSPIKEKLKLSAIASGAFPVGLAPRTLFHSIAPKTDYGDCYSSRTWPIPTPESKHPHQCITMAPIEASWGQTDKPFIYDFQCVDGGVMNNEPLELARRILSGGAARNERSGTLADKAILLIDPFPNYSPFELKYQPASDLFSVVFKLFDALKNQARFKPDELALAGNTDVYSRFMIAPKRNGSNGETYPIACGLLGGFGGFLSRKFRSHDFFLGRRNAQKFLKDHLVLPENNKLFDDWDADLKQRYCVKSTDNQPVFKDGYRLLPVIPLVDGLSECVEPKWPTYTYDELNILTTQIESRVNVVFDRLVAQYFKSNNPIVRFIAKMIIGQKKTAAVEYVRQIVKDDLIKMELIEEIK</sequence>
<feature type="short sequence motif" description="DGA/G" evidence="2">
    <location>
        <begin position="298"/>
        <end position="300"/>
    </location>
</feature>
<feature type="active site" description="Nucleophile" evidence="2">
    <location>
        <position position="60"/>
    </location>
</feature>
<dbReference type="GO" id="GO:0016787">
    <property type="term" value="F:hydrolase activity"/>
    <property type="evidence" value="ECO:0007669"/>
    <property type="project" value="UniProtKB-UniRule"/>
</dbReference>
<keyword evidence="1 2" id="KW-0443">Lipid metabolism</keyword>
<dbReference type="PROSITE" id="PS51635">
    <property type="entry name" value="PNPLA"/>
    <property type="match status" value="1"/>
</dbReference>
<evidence type="ECO:0000313" key="5">
    <source>
        <dbReference type="Proteomes" id="UP000078476"/>
    </source>
</evidence>
<protein>
    <recommendedName>
        <fullName evidence="3">PNPLA domain-containing protein</fullName>
    </recommendedName>
</protein>
<organism evidence="4 5">
    <name type="scientific">Methylomonas lenta</name>
    <dbReference type="NCBI Taxonomy" id="980561"/>
    <lineage>
        <taxon>Bacteria</taxon>
        <taxon>Pseudomonadati</taxon>
        <taxon>Pseudomonadota</taxon>
        <taxon>Gammaproteobacteria</taxon>
        <taxon>Methylococcales</taxon>
        <taxon>Methylococcaceae</taxon>
        <taxon>Methylomonas</taxon>
    </lineage>
</organism>
<proteinExistence type="predicted"/>
<dbReference type="AlphaFoldDB" id="A0A177NQ22"/>
<comment type="caution">
    <text evidence="4">The sequence shown here is derived from an EMBL/GenBank/DDBJ whole genome shotgun (WGS) entry which is preliminary data.</text>
</comment>
<keyword evidence="2" id="KW-0378">Hydrolase</keyword>